<reference evidence="1 2" key="1">
    <citation type="submission" date="2017-10" db="EMBL/GenBank/DDBJ databases">
        <title>Comparative genomics in systemic dimorphic fungi from Ajellomycetaceae.</title>
        <authorList>
            <person name="Munoz J.F."/>
            <person name="Mcewen J.G."/>
            <person name="Clay O.K."/>
            <person name="Cuomo C.A."/>
        </authorList>
    </citation>
    <scope>NUCLEOTIDE SEQUENCE [LARGE SCALE GENOMIC DNA]</scope>
    <source>
        <strain evidence="1 2">UAMH130</strain>
    </source>
</reference>
<dbReference type="Proteomes" id="UP000224080">
    <property type="component" value="Unassembled WGS sequence"/>
</dbReference>
<dbReference type="AlphaFoldDB" id="A0A2B7X587"/>
<evidence type="ECO:0000313" key="1">
    <source>
        <dbReference type="EMBL" id="PGH03941.1"/>
    </source>
</evidence>
<evidence type="ECO:0000313" key="2">
    <source>
        <dbReference type="Proteomes" id="UP000224080"/>
    </source>
</evidence>
<sequence>MIIGAIKWFKRLVHRSTLRKGTVHIPQILKSYSFNIGDVTFLIFKRTRFCHARNSIRRAPSDLKPKMDCCAISPLLVETSTDLNLVNWGLLS</sequence>
<name>A0A2B7X587_9EURO</name>
<keyword evidence="2" id="KW-1185">Reference proteome</keyword>
<protein>
    <submittedName>
        <fullName evidence="1">Uncharacterized protein</fullName>
    </submittedName>
</protein>
<proteinExistence type="predicted"/>
<organism evidence="1 2">
    <name type="scientific">Blastomyces parvus</name>
    <dbReference type="NCBI Taxonomy" id="2060905"/>
    <lineage>
        <taxon>Eukaryota</taxon>
        <taxon>Fungi</taxon>
        <taxon>Dikarya</taxon>
        <taxon>Ascomycota</taxon>
        <taxon>Pezizomycotina</taxon>
        <taxon>Eurotiomycetes</taxon>
        <taxon>Eurotiomycetidae</taxon>
        <taxon>Onygenales</taxon>
        <taxon>Ajellomycetaceae</taxon>
        <taxon>Blastomyces</taxon>
    </lineage>
</organism>
<comment type="caution">
    <text evidence="1">The sequence shown here is derived from an EMBL/GenBank/DDBJ whole genome shotgun (WGS) entry which is preliminary data.</text>
</comment>
<accession>A0A2B7X587</accession>
<dbReference type="EMBL" id="PDNC01000043">
    <property type="protein sequence ID" value="PGH03941.1"/>
    <property type="molecule type" value="Genomic_DNA"/>
</dbReference>
<gene>
    <name evidence="1" type="ORF">GX51_03777</name>
</gene>